<dbReference type="RefSeq" id="WP_145058793.1">
    <property type="nucleotide sequence ID" value="NZ_CP036263.1"/>
</dbReference>
<dbReference type="OrthoDB" id="9790002at2"/>
<dbReference type="KEGG" id="amob:HG15A2_12500"/>
<dbReference type="InterPro" id="IPR020930">
    <property type="entry name" value="Ribosomal_uL5_bac-type"/>
</dbReference>
<dbReference type="InterPro" id="IPR020056">
    <property type="entry name" value="Rbsml_bL25/Gln-tRNA_synth_N"/>
</dbReference>
<dbReference type="GO" id="GO:0022625">
    <property type="term" value="C:cytosolic large ribosomal subunit"/>
    <property type="evidence" value="ECO:0007669"/>
    <property type="project" value="TreeGrafter"/>
</dbReference>
<dbReference type="GO" id="GO:0003735">
    <property type="term" value="F:structural constituent of ribosome"/>
    <property type="evidence" value="ECO:0007669"/>
    <property type="project" value="InterPro"/>
</dbReference>
<accession>A0A517MSW5</accession>
<dbReference type="Gene3D" id="2.170.120.20">
    <property type="entry name" value="Ribosomal protein L25, beta domain"/>
    <property type="match status" value="1"/>
</dbReference>
<comment type="subunit">
    <text evidence="5">Part of the 50S ribosomal subunit; part of the 5S rRNA/L5/L18/L25 subcomplex. Contacts the 5S rRNA. Binds to the 5S rRNA independently of L5 and L18.</text>
</comment>
<feature type="compositionally biased region" description="Acidic residues" evidence="6">
    <location>
        <begin position="199"/>
        <end position="214"/>
    </location>
</feature>
<dbReference type="AlphaFoldDB" id="A0A517MSW5"/>
<evidence type="ECO:0000256" key="4">
    <source>
        <dbReference type="ARBA" id="ARBA00023274"/>
    </source>
</evidence>
<dbReference type="GO" id="GO:0008097">
    <property type="term" value="F:5S rRNA binding"/>
    <property type="evidence" value="ECO:0007669"/>
    <property type="project" value="InterPro"/>
</dbReference>
<comment type="function">
    <text evidence="5">This is one of the proteins that binds to the 5S RNA in the ribosome where it forms part of the central protuberance.</text>
</comment>
<keyword evidence="4 5" id="KW-0687">Ribonucleoprotein</keyword>
<dbReference type="CDD" id="cd00495">
    <property type="entry name" value="Ribosomal_L25_TL5_CTC"/>
    <property type="match status" value="1"/>
</dbReference>
<proteinExistence type="inferred from homology"/>
<feature type="domain" description="Large ribosomal subunit protein bL25 L25" evidence="7">
    <location>
        <begin position="5"/>
        <end position="88"/>
    </location>
</feature>
<feature type="region of interest" description="Disordered" evidence="6">
    <location>
        <begin position="188"/>
        <end position="214"/>
    </location>
</feature>
<evidence type="ECO:0000259" key="8">
    <source>
        <dbReference type="Pfam" id="PF14693"/>
    </source>
</evidence>
<dbReference type="HAMAP" id="MF_01334">
    <property type="entry name" value="Ribosomal_bL25_CTC"/>
    <property type="match status" value="1"/>
</dbReference>
<evidence type="ECO:0000256" key="1">
    <source>
        <dbReference type="ARBA" id="ARBA00022730"/>
    </source>
</evidence>
<evidence type="ECO:0000313" key="9">
    <source>
        <dbReference type="EMBL" id="QDS97980.1"/>
    </source>
</evidence>
<keyword evidence="3 5" id="KW-0689">Ribosomal protein</keyword>
<sequence>MAETIQVQKREKIGKLHNRRLRVEGRVPAVLYGHGEDPVHLIMPADQLRATLRHKAQVVQLNGAADGQALLQDIQWDVFQQHILHVDLLRVIKGERITVTVPVHTHGTAPGDADGGITEQVLHEVEIETAPAFIPEELRMEINELKLHDSLYVKDLAGMPEGASFVTPEDELVVHCIEPSAPVEVEGEALGAAGAEPEVIGESDDEKAEEASEG</sequence>
<dbReference type="InterPro" id="IPR001021">
    <property type="entry name" value="Ribosomal_bL25_long"/>
</dbReference>
<evidence type="ECO:0000259" key="7">
    <source>
        <dbReference type="Pfam" id="PF01386"/>
    </source>
</evidence>
<gene>
    <name evidence="5 9" type="primary">rplY</name>
    <name evidence="5" type="synonym">ctc</name>
    <name evidence="9" type="ORF">HG15A2_12500</name>
</gene>
<reference evidence="9 10" key="1">
    <citation type="submission" date="2019-02" db="EMBL/GenBank/DDBJ databases">
        <title>Deep-cultivation of Planctomycetes and their phenomic and genomic characterization uncovers novel biology.</title>
        <authorList>
            <person name="Wiegand S."/>
            <person name="Jogler M."/>
            <person name="Boedeker C."/>
            <person name="Pinto D."/>
            <person name="Vollmers J."/>
            <person name="Rivas-Marin E."/>
            <person name="Kohn T."/>
            <person name="Peeters S.H."/>
            <person name="Heuer A."/>
            <person name="Rast P."/>
            <person name="Oberbeckmann S."/>
            <person name="Bunk B."/>
            <person name="Jeske O."/>
            <person name="Meyerdierks A."/>
            <person name="Storesund J.E."/>
            <person name="Kallscheuer N."/>
            <person name="Luecker S."/>
            <person name="Lage O.M."/>
            <person name="Pohl T."/>
            <person name="Merkel B.J."/>
            <person name="Hornburger P."/>
            <person name="Mueller R.-W."/>
            <person name="Bruemmer F."/>
            <person name="Labrenz M."/>
            <person name="Spormann A.M."/>
            <person name="Op den Camp H."/>
            <person name="Overmann J."/>
            <person name="Amann R."/>
            <person name="Jetten M.S.M."/>
            <person name="Mascher T."/>
            <person name="Medema M.H."/>
            <person name="Devos D.P."/>
            <person name="Kaster A.-K."/>
            <person name="Ovreas L."/>
            <person name="Rohde M."/>
            <person name="Galperin M.Y."/>
            <person name="Jogler C."/>
        </authorList>
    </citation>
    <scope>NUCLEOTIDE SEQUENCE [LARGE SCALE GENOMIC DNA]</scope>
    <source>
        <strain evidence="9 10">HG15A2</strain>
    </source>
</reference>
<dbReference type="EMBL" id="CP036263">
    <property type="protein sequence ID" value="QDS97980.1"/>
    <property type="molecule type" value="Genomic_DNA"/>
</dbReference>
<name>A0A517MSW5_9BACT</name>
<comment type="similarity">
    <text evidence="5">Belongs to the bacterial ribosomal protein bL25 family. CTC subfamily.</text>
</comment>
<keyword evidence="10" id="KW-1185">Reference proteome</keyword>
<protein>
    <recommendedName>
        <fullName evidence="5">Large ribosomal subunit protein bL25</fullName>
    </recommendedName>
    <alternativeName>
        <fullName evidence="5">General stress protein CTC</fullName>
    </alternativeName>
</protein>
<keyword evidence="1 5" id="KW-0699">rRNA-binding</keyword>
<evidence type="ECO:0000256" key="5">
    <source>
        <dbReference type="HAMAP-Rule" id="MF_01334"/>
    </source>
</evidence>
<feature type="domain" description="Large ribosomal subunit protein bL25 beta" evidence="8">
    <location>
        <begin position="97"/>
        <end position="179"/>
    </location>
</feature>
<dbReference type="InterPro" id="IPR029751">
    <property type="entry name" value="Ribosomal_L25_dom"/>
</dbReference>
<evidence type="ECO:0000256" key="6">
    <source>
        <dbReference type="SAM" id="MobiDB-lite"/>
    </source>
</evidence>
<dbReference type="PANTHER" id="PTHR33284:SF1">
    <property type="entry name" value="RIBOSOMAL PROTEIN L25_GLN-TRNA SYNTHETASE, ANTI-CODON-BINDING DOMAIN-CONTAINING PROTEIN"/>
    <property type="match status" value="1"/>
</dbReference>
<dbReference type="Pfam" id="PF14693">
    <property type="entry name" value="Ribosomal_TL5_C"/>
    <property type="match status" value="1"/>
</dbReference>
<dbReference type="Pfam" id="PF01386">
    <property type="entry name" value="Ribosomal_L25p"/>
    <property type="match status" value="1"/>
</dbReference>
<dbReference type="InterPro" id="IPR011035">
    <property type="entry name" value="Ribosomal_bL25/Gln-tRNA_synth"/>
</dbReference>
<evidence type="ECO:0000256" key="3">
    <source>
        <dbReference type="ARBA" id="ARBA00022980"/>
    </source>
</evidence>
<feature type="compositionally biased region" description="Low complexity" evidence="6">
    <location>
        <begin position="188"/>
        <end position="198"/>
    </location>
</feature>
<evidence type="ECO:0000256" key="2">
    <source>
        <dbReference type="ARBA" id="ARBA00022884"/>
    </source>
</evidence>
<dbReference type="Proteomes" id="UP000319852">
    <property type="component" value="Chromosome"/>
</dbReference>
<dbReference type="NCBIfam" id="TIGR00731">
    <property type="entry name" value="bL25_bact_ctc"/>
    <property type="match status" value="1"/>
</dbReference>
<dbReference type="InterPro" id="IPR037121">
    <property type="entry name" value="Ribosomal_bL25_C"/>
</dbReference>
<dbReference type="InterPro" id="IPR020057">
    <property type="entry name" value="Ribosomal_bL25_b-dom"/>
</dbReference>
<dbReference type="Gene3D" id="2.40.240.10">
    <property type="entry name" value="Ribosomal Protein L25, Chain P"/>
    <property type="match status" value="1"/>
</dbReference>
<keyword evidence="2 5" id="KW-0694">RNA-binding</keyword>
<organism evidence="9 10">
    <name type="scientific">Adhaeretor mobilis</name>
    <dbReference type="NCBI Taxonomy" id="1930276"/>
    <lineage>
        <taxon>Bacteria</taxon>
        <taxon>Pseudomonadati</taxon>
        <taxon>Planctomycetota</taxon>
        <taxon>Planctomycetia</taxon>
        <taxon>Pirellulales</taxon>
        <taxon>Lacipirellulaceae</taxon>
        <taxon>Adhaeretor</taxon>
    </lineage>
</organism>
<dbReference type="SUPFAM" id="SSF50715">
    <property type="entry name" value="Ribosomal protein L25-like"/>
    <property type="match status" value="1"/>
</dbReference>
<dbReference type="GO" id="GO:0006412">
    <property type="term" value="P:translation"/>
    <property type="evidence" value="ECO:0007669"/>
    <property type="project" value="UniProtKB-UniRule"/>
</dbReference>
<evidence type="ECO:0000313" key="10">
    <source>
        <dbReference type="Proteomes" id="UP000319852"/>
    </source>
</evidence>
<dbReference type="PANTHER" id="PTHR33284">
    <property type="entry name" value="RIBOSOMAL PROTEIN L25/GLN-TRNA SYNTHETASE, ANTI-CODON-BINDING DOMAIN-CONTAINING PROTEIN"/>
    <property type="match status" value="1"/>
</dbReference>